<gene>
    <name evidence="1" type="ORF">BKA14_000750</name>
</gene>
<reference evidence="1 2" key="1">
    <citation type="submission" date="2020-08" db="EMBL/GenBank/DDBJ databases">
        <title>Sequencing the genomes of 1000 actinobacteria strains.</title>
        <authorList>
            <person name="Klenk H.-P."/>
        </authorList>
    </citation>
    <scope>NUCLEOTIDE SEQUENCE [LARGE SCALE GENOMIC DNA]</scope>
    <source>
        <strain evidence="1 2">DSM 45518</strain>
    </source>
</reference>
<comment type="caution">
    <text evidence="1">The sequence shown here is derived from an EMBL/GenBank/DDBJ whole genome shotgun (WGS) entry which is preliminary data.</text>
</comment>
<accession>A0A7W7CLD4</accession>
<keyword evidence="2" id="KW-1185">Reference proteome</keyword>
<dbReference type="Proteomes" id="UP000542742">
    <property type="component" value="Unassembled WGS sequence"/>
</dbReference>
<dbReference type="RefSeq" id="WP_184949540.1">
    <property type="nucleotide sequence ID" value="NZ_BOMC01000015.1"/>
</dbReference>
<dbReference type="AlphaFoldDB" id="A0A7W7CLD4"/>
<evidence type="ECO:0000313" key="1">
    <source>
        <dbReference type="EMBL" id="MBB4690602.1"/>
    </source>
</evidence>
<name>A0A7W7CLD4_9ACTN</name>
<sequence>MNRAQLERVVHDGIVTEVSATDQVRATVLHPMAAANRPYPPLRIAGAPQHFAQGGAGLADPDVRAAAVFGSLNRRDTKPGPPVRRRWAMRSAWKIFGR</sequence>
<organism evidence="1 2">
    <name type="scientific">Paractinoplanes abujensis</name>
    <dbReference type="NCBI Taxonomy" id="882441"/>
    <lineage>
        <taxon>Bacteria</taxon>
        <taxon>Bacillati</taxon>
        <taxon>Actinomycetota</taxon>
        <taxon>Actinomycetes</taxon>
        <taxon>Micromonosporales</taxon>
        <taxon>Micromonosporaceae</taxon>
        <taxon>Paractinoplanes</taxon>
    </lineage>
</organism>
<evidence type="ECO:0000313" key="2">
    <source>
        <dbReference type="Proteomes" id="UP000542742"/>
    </source>
</evidence>
<protein>
    <submittedName>
        <fullName evidence="1">Uncharacterized protein</fullName>
    </submittedName>
</protein>
<proteinExistence type="predicted"/>
<dbReference type="EMBL" id="JACHMF010000001">
    <property type="protein sequence ID" value="MBB4690602.1"/>
    <property type="molecule type" value="Genomic_DNA"/>
</dbReference>